<dbReference type="InterPro" id="IPR051785">
    <property type="entry name" value="MMCE/EMCE_epimerase"/>
</dbReference>
<accession>A0A2X0YQP5</accession>
<dbReference type="AlphaFoldDB" id="A0A2X0YQP5"/>
<dbReference type="EMBL" id="UAQE01000001">
    <property type="protein sequence ID" value="SPT97667.1"/>
    <property type="molecule type" value="Genomic_DNA"/>
</dbReference>
<proteinExistence type="predicted"/>
<dbReference type="PROSITE" id="PS51819">
    <property type="entry name" value="VOC"/>
    <property type="match status" value="1"/>
</dbReference>
<organism evidence="3 4">
    <name type="scientific">Lysinibacillus capsici</name>
    <dbReference type="NCBI Taxonomy" id="2115968"/>
    <lineage>
        <taxon>Bacteria</taxon>
        <taxon>Bacillati</taxon>
        <taxon>Bacillota</taxon>
        <taxon>Bacilli</taxon>
        <taxon>Bacillales</taxon>
        <taxon>Bacillaceae</taxon>
        <taxon>Lysinibacillus</taxon>
    </lineage>
</organism>
<dbReference type="SUPFAM" id="SSF54593">
    <property type="entry name" value="Glyoxalase/Bleomycin resistance protein/Dihydroxybiphenyl dioxygenase"/>
    <property type="match status" value="1"/>
</dbReference>
<reference evidence="3 4" key="1">
    <citation type="submission" date="2018-06" db="EMBL/GenBank/DDBJ databases">
        <authorList>
            <consortium name="Pathogen Informatics"/>
            <person name="Doyle S."/>
        </authorList>
    </citation>
    <scope>NUCLEOTIDE SEQUENCE [LARGE SCALE GENOMIC DNA]</scope>
    <source>
        <strain evidence="3 4">NCTC7582</strain>
    </source>
</reference>
<feature type="domain" description="VOC" evidence="2">
    <location>
        <begin position="5"/>
        <end position="160"/>
    </location>
</feature>
<dbReference type="Proteomes" id="UP000251431">
    <property type="component" value="Unassembled WGS sequence"/>
</dbReference>
<dbReference type="InterPro" id="IPR037523">
    <property type="entry name" value="VOC_core"/>
</dbReference>
<dbReference type="GO" id="GO:0046491">
    <property type="term" value="P:L-methylmalonyl-CoA metabolic process"/>
    <property type="evidence" value="ECO:0007669"/>
    <property type="project" value="TreeGrafter"/>
</dbReference>
<dbReference type="Pfam" id="PF13669">
    <property type="entry name" value="Glyoxalase_4"/>
    <property type="match status" value="1"/>
</dbReference>
<dbReference type="PANTHER" id="PTHR43048">
    <property type="entry name" value="METHYLMALONYL-COA EPIMERASE"/>
    <property type="match status" value="1"/>
</dbReference>
<sequence length="162" mass="18132">MKIRKIDHVGIIVNDLPAAKAFFLDFGLEVLGEGKVEGEWVKRMERVIGLQDIKEDVAKLQTSDSDANLEIVMLRTPDGETNIELVKFNGPSNEIGIQHPLANTLGIQHIAFNVEDIEALVNKLTKKGAELISDIYRYENAYKLCYVRGPEGIILELAEEIK</sequence>
<keyword evidence="1" id="KW-0479">Metal-binding</keyword>
<dbReference type="GO" id="GO:0046872">
    <property type="term" value="F:metal ion binding"/>
    <property type="evidence" value="ECO:0007669"/>
    <property type="project" value="UniProtKB-KW"/>
</dbReference>
<dbReference type="InterPro" id="IPR029068">
    <property type="entry name" value="Glyas_Bleomycin-R_OHBP_Dase"/>
</dbReference>
<dbReference type="GO" id="GO:0004493">
    <property type="term" value="F:methylmalonyl-CoA epimerase activity"/>
    <property type="evidence" value="ECO:0007669"/>
    <property type="project" value="TreeGrafter"/>
</dbReference>
<evidence type="ECO:0000313" key="3">
    <source>
        <dbReference type="EMBL" id="SPT97667.1"/>
    </source>
</evidence>
<dbReference type="PANTHER" id="PTHR43048:SF5">
    <property type="entry name" value="BLR5325 PROTEIN"/>
    <property type="match status" value="1"/>
</dbReference>
<dbReference type="Gene3D" id="3.10.180.10">
    <property type="entry name" value="2,3-Dihydroxybiphenyl 1,2-Dioxygenase, domain 1"/>
    <property type="match status" value="2"/>
</dbReference>
<dbReference type="CDD" id="cd08353">
    <property type="entry name" value="VOC_like"/>
    <property type="match status" value="1"/>
</dbReference>
<evidence type="ECO:0000256" key="1">
    <source>
        <dbReference type="ARBA" id="ARBA00022723"/>
    </source>
</evidence>
<name>A0A2X0YQP5_9BACI</name>
<evidence type="ECO:0000259" key="2">
    <source>
        <dbReference type="PROSITE" id="PS51819"/>
    </source>
</evidence>
<evidence type="ECO:0000313" key="4">
    <source>
        <dbReference type="Proteomes" id="UP000251431"/>
    </source>
</evidence>
<gene>
    <name evidence="3" type="ORF">NCTC7582_01215</name>
</gene>
<protein>
    <submittedName>
        <fullName evidence="3">Glyoxalase family protein</fullName>
    </submittedName>
</protein>
<dbReference type="RefSeq" id="WP_112116864.1">
    <property type="nucleotide sequence ID" value="NZ_UAQE01000001.1"/>
</dbReference>